<keyword evidence="3" id="KW-0560">Oxidoreductase</keyword>
<dbReference type="InterPro" id="IPR007173">
    <property type="entry name" value="ALO_C"/>
</dbReference>
<gene>
    <name evidence="7" type="ORF">SYNPS1DRAFT_22819</name>
</gene>
<dbReference type="GO" id="GO:0016020">
    <property type="term" value="C:membrane"/>
    <property type="evidence" value="ECO:0007669"/>
    <property type="project" value="InterPro"/>
</dbReference>
<dbReference type="Pfam" id="PF04030">
    <property type="entry name" value="ALO"/>
    <property type="match status" value="1"/>
</dbReference>
<evidence type="ECO:0000256" key="4">
    <source>
        <dbReference type="ARBA" id="ARBA00033418"/>
    </source>
</evidence>
<dbReference type="InterPro" id="IPR010031">
    <property type="entry name" value="FAD_lactone_oxidase-like"/>
</dbReference>
<dbReference type="Gene3D" id="3.30.43.10">
    <property type="entry name" value="Uridine Diphospho-n-acetylenolpyruvylglucosamine Reductase, domain 2"/>
    <property type="match status" value="1"/>
</dbReference>
<accession>A0A4P9YZ13</accession>
<dbReference type="EC" id="1.1.3.37" evidence="2"/>
<feature type="domain" description="FAD linked oxidase N-terminal" evidence="5">
    <location>
        <begin position="31"/>
        <end position="115"/>
    </location>
</feature>
<evidence type="ECO:0000313" key="8">
    <source>
        <dbReference type="Proteomes" id="UP000278143"/>
    </source>
</evidence>
<name>A0A4P9YZ13_9FUNG</name>
<reference evidence="8" key="1">
    <citation type="journal article" date="2018" name="Nat. Microbiol.">
        <title>Leveraging single-cell genomics to expand the fungal tree of life.</title>
        <authorList>
            <person name="Ahrendt S.R."/>
            <person name="Quandt C.A."/>
            <person name="Ciobanu D."/>
            <person name="Clum A."/>
            <person name="Salamov A."/>
            <person name="Andreopoulos B."/>
            <person name="Cheng J.F."/>
            <person name="Woyke T."/>
            <person name="Pelin A."/>
            <person name="Henrissat B."/>
            <person name="Reynolds N.K."/>
            <person name="Benny G.L."/>
            <person name="Smith M.E."/>
            <person name="James T.Y."/>
            <person name="Grigoriev I.V."/>
        </authorList>
    </citation>
    <scope>NUCLEOTIDE SEQUENCE [LARGE SCALE GENOMIC DNA]</scope>
    <source>
        <strain evidence="8">Benny S71-1</strain>
    </source>
</reference>
<dbReference type="EMBL" id="KZ989850">
    <property type="protein sequence ID" value="RKP25185.1"/>
    <property type="molecule type" value="Genomic_DNA"/>
</dbReference>
<dbReference type="Proteomes" id="UP000278143">
    <property type="component" value="Unassembled WGS sequence"/>
</dbReference>
<proteinExistence type="predicted"/>
<dbReference type="GO" id="GO:0005739">
    <property type="term" value="C:mitochondrion"/>
    <property type="evidence" value="ECO:0007669"/>
    <property type="project" value="TreeGrafter"/>
</dbReference>
<dbReference type="OrthoDB" id="610608at2759"/>
<dbReference type="InterPro" id="IPR016167">
    <property type="entry name" value="FAD-bd_PCMH_sub1"/>
</dbReference>
<organism evidence="7 8">
    <name type="scientific">Syncephalis pseudoplumigaleata</name>
    <dbReference type="NCBI Taxonomy" id="1712513"/>
    <lineage>
        <taxon>Eukaryota</taxon>
        <taxon>Fungi</taxon>
        <taxon>Fungi incertae sedis</taxon>
        <taxon>Zoopagomycota</taxon>
        <taxon>Zoopagomycotina</taxon>
        <taxon>Zoopagomycetes</taxon>
        <taxon>Zoopagales</taxon>
        <taxon>Piptocephalidaceae</taxon>
        <taxon>Syncephalis</taxon>
    </lineage>
</organism>
<dbReference type="InterPro" id="IPR016169">
    <property type="entry name" value="FAD-bd_PCMH_sub2"/>
</dbReference>
<dbReference type="Gene3D" id="3.30.465.10">
    <property type="match status" value="1"/>
</dbReference>
<evidence type="ECO:0000256" key="1">
    <source>
        <dbReference type="ARBA" id="ARBA00005083"/>
    </source>
</evidence>
<evidence type="ECO:0000256" key="2">
    <source>
        <dbReference type="ARBA" id="ARBA00013136"/>
    </source>
</evidence>
<dbReference type="Pfam" id="PF01565">
    <property type="entry name" value="FAD_binding_4"/>
    <property type="match status" value="1"/>
</dbReference>
<dbReference type="PANTHER" id="PTHR43762:SF1">
    <property type="entry name" value="D-ARABINONO-1,4-LACTONE OXIDASE"/>
    <property type="match status" value="1"/>
</dbReference>
<sequence>MSSPKTNGMPPVKQRQGVRFQNWAKTHSCRPALFFEPDTEAQVIVKQARAQGKTCRAIGAGHSPSDLACTNDYMIGTDRLDRVISGGMRLHDLHEYLAQHQLALSNLGSISDQSVTELTLVLADGAVVTCSAEEQPRLFRAAQCSLGCLGIIVRVTLQCEPAFLLRATEELWSMADLLGRWSDTVHSAEHVRFWWFPHTDNVVVWRANRTTEHAVGRTPALSWLRDRLFGYHMYELGLYLARFMPRLLTASIERWKVAWLHQDPIVTVGPSHDVFNFDCLFSQRVNEWAVPADRAPEAIRQLRQIIAQGSFPVHFPIEIRFTAKDDIWLSPAQGHDVCYIGIIMYRWVMEAMSRSCFAG</sequence>
<dbReference type="InterPro" id="IPR036318">
    <property type="entry name" value="FAD-bd_PCMH-like_sf"/>
</dbReference>
<dbReference type="GO" id="GO:0050660">
    <property type="term" value="F:flavin adenine dinucleotide binding"/>
    <property type="evidence" value="ECO:0007669"/>
    <property type="project" value="InterPro"/>
</dbReference>
<dbReference type="SUPFAM" id="SSF56176">
    <property type="entry name" value="FAD-binding/transporter-associated domain-like"/>
    <property type="match status" value="1"/>
</dbReference>
<protein>
    <recommendedName>
        <fullName evidence="2">D-arabinono-1,4-lactone oxidase</fullName>
        <ecNumber evidence="2">1.1.3.37</ecNumber>
    </recommendedName>
    <alternativeName>
        <fullName evidence="4">L-galactono-gamma-lactone oxidase</fullName>
    </alternativeName>
</protein>
<dbReference type="PIRSF" id="PIRSF000136">
    <property type="entry name" value="LGO_GLO"/>
    <property type="match status" value="1"/>
</dbReference>
<dbReference type="UniPathway" id="UPA00771">
    <property type="reaction ID" value="UER00766"/>
</dbReference>
<dbReference type="PANTHER" id="PTHR43762">
    <property type="entry name" value="L-GULONOLACTONE OXIDASE"/>
    <property type="match status" value="1"/>
</dbReference>
<dbReference type="Gene3D" id="3.30.70.2520">
    <property type="match status" value="1"/>
</dbReference>
<comment type="pathway">
    <text evidence="1">Cofactor biosynthesis; D-erythroascorbate biosynthesis; dehydro-D-arabinono-1,4-lactone from D-arabinose: step 2/2.</text>
</comment>
<evidence type="ECO:0000256" key="3">
    <source>
        <dbReference type="ARBA" id="ARBA00023002"/>
    </source>
</evidence>
<keyword evidence="8" id="KW-1185">Reference proteome</keyword>
<dbReference type="InterPro" id="IPR006094">
    <property type="entry name" value="Oxid_FAD_bind_N"/>
</dbReference>
<evidence type="ECO:0000313" key="7">
    <source>
        <dbReference type="EMBL" id="RKP25185.1"/>
    </source>
</evidence>
<dbReference type="GO" id="GO:0003885">
    <property type="term" value="F:D-arabinono-1,4-lactone oxidase activity"/>
    <property type="evidence" value="ECO:0007669"/>
    <property type="project" value="UniProtKB-EC"/>
</dbReference>
<evidence type="ECO:0000259" key="6">
    <source>
        <dbReference type="Pfam" id="PF04030"/>
    </source>
</evidence>
<dbReference type="AlphaFoldDB" id="A0A4P9YZ13"/>
<evidence type="ECO:0000259" key="5">
    <source>
        <dbReference type="Pfam" id="PF01565"/>
    </source>
</evidence>
<feature type="domain" description="D-arabinono-1,4-lactone oxidase C-terminal" evidence="6">
    <location>
        <begin position="155"/>
        <end position="349"/>
    </location>
</feature>